<feature type="region of interest" description="Disordered" evidence="1">
    <location>
        <begin position="1"/>
        <end position="37"/>
    </location>
</feature>
<dbReference type="AlphaFoldDB" id="A0A835E266"/>
<feature type="compositionally biased region" description="Basic residues" evidence="1">
    <location>
        <begin position="1"/>
        <end position="10"/>
    </location>
</feature>
<dbReference type="EMBL" id="JACEFO010002392">
    <property type="protein sequence ID" value="KAF8661883.1"/>
    <property type="molecule type" value="Genomic_DNA"/>
</dbReference>
<evidence type="ECO:0000313" key="2">
    <source>
        <dbReference type="EMBL" id="KAF8661883.1"/>
    </source>
</evidence>
<protein>
    <submittedName>
        <fullName evidence="2">Uncharacterized protein</fullName>
    </submittedName>
</protein>
<evidence type="ECO:0000256" key="1">
    <source>
        <dbReference type="SAM" id="MobiDB-lite"/>
    </source>
</evidence>
<keyword evidence="3" id="KW-1185">Reference proteome</keyword>
<reference evidence="2" key="1">
    <citation type="submission" date="2020-07" db="EMBL/GenBank/DDBJ databases">
        <title>Genome sequence and genetic diversity analysis of an under-domesticated orphan crop, white fonio (Digitaria exilis).</title>
        <authorList>
            <person name="Bennetzen J.L."/>
            <person name="Chen S."/>
            <person name="Ma X."/>
            <person name="Wang X."/>
            <person name="Yssel A.E.J."/>
            <person name="Chaluvadi S.R."/>
            <person name="Johnson M."/>
            <person name="Gangashetty P."/>
            <person name="Hamidou F."/>
            <person name="Sanogo M.D."/>
            <person name="Zwaenepoel A."/>
            <person name="Wallace J."/>
            <person name="Van De Peer Y."/>
            <person name="Van Deynze A."/>
        </authorList>
    </citation>
    <scope>NUCLEOTIDE SEQUENCE</scope>
    <source>
        <tissue evidence="2">Leaves</tissue>
    </source>
</reference>
<evidence type="ECO:0000313" key="3">
    <source>
        <dbReference type="Proteomes" id="UP000636709"/>
    </source>
</evidence>
<name>A0A835E266_9POAL</name>
<gene>
    <name evidence="2" type="ORF">HU200_056843</name>
</gene>
<accession>A0A835E266</accession>
<organism evidence="2 3">
    <name type="scientific">Digitaria exilis</name>
    <dbReference type="NCBI Taxonomy" id="1010633"/>
    <lineage>
        <taxon>Eukaryota</taxon>
        <taxon>Viridiplantae</taxon>
        <taxon>Streptophyta</taxon>
        <taxon>Embryophyta</taxon>
        <taxon>Tracheophyta</taxon>
        <taxon>Spermatophyta</taxon>
        <taxon>Magnoliopsida</taxon>
        <taxon>Liliopsida</taxon>
        <taxon>Poales</taxon>
        <taxon>Poaceae</taxon>
        <taxon>PACMAD clade</taxon>
        <taxon>Panicoideae</taxon>
        <taxon>Panicodae</taxon>
        <taxon>Paniceae</taxon>
        <taxon>Anthephorinae</taxon>
        <taxon>Digitaria</taxon>
    </lineage>
</organism>
<feature type="compositionally biased region" description="Low complexity" evidence="1">
    <location>
        <begin position="11"/>
        <end position="29"/>
    </location>
</feature>
<dbReference type="Proteomes" id="UP000636709">
    <property type="component" value="Unassembled WGS sequence"/>
</dbReference>
<proteinExistence type="predicted"/>
<comment type="caution">
    <text evidence="2">The sequence shown here is derived from an EMBL/GenBank/DDBJ whole genome shotgun (WGS) entry which is preliminary data.</text>
</comment>
<sequence length="65" mass="6738">MIRRPSRSRSRAGSGAAPDATRTVISSRGVCGGGGGGRADVAAGATARSLLQRNDFYCDECNTHR</sequence>